<dbReference type="EMBL" id="JAHLFU010000238">
    <property type="protein sequence ID" value="MBU3854471.1"/>
    <property type="molecule type" value="Genomic_DNA"/>
</dbReference>
<dbReference type="CDD" id="cd09895">
    <property type="entry name" value="NGN_SP_UpxY"/>
    <property type="match status" value="1"/>
</dbReference>
<reference evidence="3" key="1">
    <citation type="journal article" date="2021" name="PeerJ">
        <title>Extensive microbial diversity within the chicken gut microbiome revealed by metagenomics and culture.</title>
        <authorList>
            <person name="Gilroy R."/>
            <person name="Ravi A."/>
            <person name="Getino M."/>
            <person name="Pursley I."/>
            <person name="Horton D.L."/>
            <person name="Alikhan N.F."/>
            <person name="Baker D."/>
            <person name="Gharbi K."/>
            <person name="Hall N."/>
            <person name="Watson M."/>
            <person name="Adriaenssens E.M."/>
            <person name="Foster-Nyarko E."/>
            <person name="Jarju S."/>
            <person name="Secka A."/>
            <person name="Antonio M."/>
            <person name="Oren A."/>
            <person name="Chaudhuri R.R."/>
            <person name="La Ragione R."/>
            <person name="Hildebrand F."/>
            <person name="Pallen M.J."/>
        </authorList>
    </citation>
    <scope>NUCLEOTIDE SEQUENCE</scope>
    <source>
        <strain evidence="3">G3-2149</strain>
    </source>
</reference>
<evidence type="ECO:0000313" key="3">
    <source>
        <dbReference type="EMBL" id="MBU3854471.1"/>
    </source>
</evidence>
<reference evidence="3" key="2">
    <citation type="submission" date="2021-04" db="EMBL/GenBank/DDBJ databases">
        <authorList>
            <person name="Gilroy R."/>
        </authorList>
    </citation>
    <scope>NUCLEOTIDE SEQUENCE</scope>
    <source>
        <strain evidence="3">G3-2149</strain>
    </source>
</reference>
<sequence length="189" mass="21908">MTSGSPLDTDSETRLVQWFVMRDLTRSNAKLPAYLLLAGEGIECFTPMVPKLRICQGKRERVGAPFIHDLLFVHSSREVLDPFVERIRTFQYRYLRKPWREPMTVRNEEMERFIRAVGSVETPRYYRPDEITSDMCSRKIRLIGGKLEGYEGYLLSVRGSRSKRLLVELPGLLAAAVEVEPEYIQLLKP</sequence>
<evidence type="ECO:0000313" key="4">
    <source>
        <dbReference type="Proteomes" id="UP000823865"/>
    </source>
</evidence>
<dbReference type="GO" id="GO:0006354">
    <property type="term" value="P:DNA-templated transcription elongation"/>
    <property type="evidence" value="ECO:0007669"/>
    <property type="project" value="InterPro"/>
</dbReference>
<organism evidence="3 4">
    <name type="scientific">Candidatus Paraprevotella stercoravium</name>
    <dbReference type="NCBI Taxonomy" id="2838725"/>
    <lineage>
        <taxon>Bacteria</taxon>
        <taxon>Pseudomonadati</taxon>
        <taxon>Bacteroidota</taxon>
        <taxon>Bacteroidia</taxon>
        <taxon>Bacteroidales</taxon>
        <taxon>Prevotellaceae</taxon>
        <taxon>Paraprevotella</taxon>
    </lineage>
</organism>
<keyword evidence="1" id="KW-0804">Transcription</keyword>
<feature type="domain" description="NusG-like N-terminal" evidence="2">
    <location>
        <begin position="17"/>
        <end position="113"/>
    </location>
</feature>
<accession>A0A9E2L7I2</accession>
<comment type="caution">
    <text evidence="3">The sequence shown here is derived from an EMBL/GenBank/DDBJ whole genome shotgun (WGS) entry which is preliminary data.</text>
</comment>
<evidence type="ECO:0000259" key="2">
    <source>
        <dbReference type="Pfam" id="PF02357"/>
    </source>
</evidence>
<dbReference type="Pfam" id="PF02357">
    <property type="entry name" value="NusG"/>
    <property type="match status" value="1"/>
</dbReference>
<evidence type="ECO:0000256" key="1">
    <source>
        <dbReference type="ARBA" id="ARBA00023163"/>
    </source>
</evidence>
<dbReference type="NCBIfam" id="NF033644">
    <property type="entry name" value="antiterm_UpxY"/>
    <property type="match status" value="1"/>
</dbReference>
<dbReference type="Gene3D" id="3.30.70.940">
    <property type="entry name" value="NusG, N-terminal domain"/>
    <property type="match status" value="1"/>
</dbReference>
<dbReference type="InterPro" id="IPR036735">
    <property type="entry name" value="NGN_dom_sf"/>
</dbReference>
<proteinExistence type="predicted"/>
<name>A0A9E2L7I2_9BACT</name>
<dbReference type="Proteomes" id="UP000823865">
    <property type="component" value="Unassembled WGS sequence"/>
</dbReference>
<gene>
    <name evidence="3" type="ORF">H9789_11795</name>
</gene>
<protein>
    <submittedName>
        <fullName evidence="3">UpxY family transcription antiterminator</fullName>
    </submittedName>
</protein>
<dbReference type="InterPro" id="IPR006645">
    <property type="entry name" value="NGN-like_dom"/>
</dbReference>
<dbReference type="AlphaFoldDB" id="A0A9E2L7I2"/>